<keyword evidence="1" id="KW-0472">Membrane</keyword>
<evidence type="ECO:0008006" key="4">
    <source>
        <dbReference type="Google" id="ProtNLM"/>
    </source>
</evidence>
<dbReference type="InterPro" id="IPR018710">
    <property type="entry name" value="DUF2232"/>
</dbReference>
<accession>A0A840BVY5</accession>
<evidence type="ECO:0000313" key="3">
    <source>
        <dbReference type="Proteomes" id="UP000577362"/>
    </source>
</evidence>
<dbReference type="RefSeq" id="WP_040405394.1">
    <property type="nucleotide sequence ID" value="NZ_JACIEN010000001.1"/>
</dbReference>
<feature type="transmembrane region" description="Helical" evidence="1">
    <location>
        <begin position="53"/>
        <end position="71"/>
    </location>
</feature>
<reference evidence="2 3" key="1">
    <citation type="submission" date="2020-08" db="EMBL/GenBank/DDBJ databases">
        <title>Genomic Encyclopedia of Type Strains, Phase IV (KMG-IV): sequencing the most valuable type-strain genomes for metagenomic binning, comparative biology and taxonomic classification.</title>
        <authorList>
            <person name="Goeker M."/>
        </authorList>
    </citation>
    <scope>NUCLEOTIDE SEQUENCE [LARGE SCALE GENOMIC DNA]</scope>
    <source>
        <strain evidence="2 3">DSM 103737</strain>
    </source>
</reference>
<evidence type="ECO:0000256" key="1">
    <source>
        <dbReference type="SAM" id="Phobius"/>
    </source>
</evidence>
<feature type="transmembrane region" description="Helical" evidence="1">
    <location>
        <begin position="28"/>
        <end position="46"/>
    </location>
</feature>
<dbReference type="EMBL" id="JACIEN010000001">
    <property type="protein sequence ID" value="MBB4015872.1"/>
    <property type="molecule type" value="Genomic_DNA"/>
</dbReference>
<keyword evidence="1" id="KW-1133">Transmembrane helix</keyword>
<dbReference type="Pfam" id="PF09991">
    <property type="entry name" value="DUF2232"/>
    <property type="match status" value="1"/>
</dbReference>
<proteinExistence type="predicted"/>
<feature type="transmembrane region" description="Helical" evidence="1">
    <location>
        <begin position="77"/>
        <end position="97"/>
    </location>
</feature>
<sequence>MMSTLVIGAGAGLVSALLFTVVITGSPLAVMLSYVAPLPVIIAALGWNHRAGLVAAAVGALAIGIALRWAAAPAFALGVALPAWWLAYLGLLGRATGDGRTEWYPIGRLLLWVAAVAGLVTFAGAVSLGWSYEAYVETMRRAIESVLRAELGAGAEGAAEGAGELPGGLSAVATVDTIVAVMPLAAAASFVPMLVINLWGAAKAVSLSGRLPRPWPPLPLMVLPRQAPFALALALAGGFMLTGFAGVLAQALTGALAAAFALQGLAAIHRWTMGKGGRPLILSFVYLVVVIFLIWALPVLAIVGVAAAFFGPPEHQITSGTPPVAPDSQNRT</sequence>
<comment type="caution">
    <text evidence="2">The sequence shown here is derived from an EMBL/GenBank/DDBJ whole genome shotgun (WGS) entry which is preliminary data.</text>
</comment>
<keyword evidence="3" id="KW-1185">Reference proteome</keyword>
<feature type="transmembrane region" description="Helical" evidence="1">
    <location>
        <begin position="109"/>
        <end position="132"/>
    </location>
</feature>
<feature type="transmembrane region" description="Helical" evidence="1">
    <location>
        <begin position="178"/>
        <end position="201"/>
    </location>
</feature>
<dbReference type="AlphaFoldDB" id="A0A840BVY5"/>
<protein>
    <recommendedName>
        <fullName evidence="4">DUF2232 domain-containing protein</fullName>
    </recommendedName>
</protein>
<name>A0A840BVY5_9HYPH</name>
<gene>
    <name evidence="2" type="ORF">GGR16_000878</name>
</gene>
<feature type="transmembrane region" description="Helical" evidence="1">
    <location>
        <begin position="222"/>
        <end position="241"/>
    </location>
</feature>
<evidence type="ECO:0000313" key="2">
    <source>
        <dbReference type="EMBL" id="MBB4015872.1"/>
    </source>
</evidence>
<feature type="transmembrane region" description="Helical" evidence="1">
    <location>
        <begin position="280"/>
        <end position="310"/>
    </location>
</feature>
<dbReference type="Proteomes" id="UP000577362">
    <property type="component" value="Unassembled WGS sequence"/>
</dbReference>
<feature type="transmembrane region" description="Helical" evidence="1">
    <location>
        <begin position="247"/>
        <end position="268"/>
    </location>
</feature>
<organism evidence="2 3">
    <name type="scientific">Chelatococcus caeni</name>
    <dbReference type="NCBI Taxonomy" id="1348468"/>
    <lineage>
        <taxon>Bacteria</taxon>
        <taxon>Pseudomonadati</taxon>
        <taxon>Pseudomonadota</taxon>
        <taxon>Alphaproteobacteria</taxon>
        <taxon>Hyphomicrobiales</taxon>
        <taxon>Chelatococcaceae</taxon>
        <taxon>Chelatococcus</taxon>
    </lineage>
</organism>
<keyword evidence="1" id="KW-0812">Transmembrane</keyword>